<organism evidence="2 3">
    <name type="scientific">Rhizoctonia solani</name>
    <dbReference type="NCBI Taxonomy" id="456999"/>
    <lineage>
        <taxon>Eukaryota</taxon>
        <taxon>Fungi</taxon>
        <taxon>Dikarya</taxon>
        <taxon>Basidiomycota</taxon>
        <taxon>Agaricomycotina</taxon>
        <taxon>Agaricomycetes</taxon>
        <taxon>Cantharellales</taxon>
        <taxon>Ceratobasidiaceae</taxon>
        <taxon>Rhizoctonia</taxon>
    </lineage>
</organism>
<dbReference type="Proteomes" id="UP000663861">
    <property type="component" value="Unassembled WGS sequence"/>
</dbReference>
<reference evidence="2" key="1">
    <citation type="submission" date="2021-01" db="EMBL/GenBank/DDBJ databases">
        <authorList>
            <person name="Kaushik A."/>
        </authorList>
    </citation>
    <scope>NUCLEOTIDE SEQUENCE</scope>
    <source>
        <strain evidence="2">AG4-RS23</strain>
    </source>
</reference>
<proteinExistence type="predicted"/>
<feature type="region of interest" description="Disordered" evidence="1">
    <location>
        <begin position="1"/>
        <end position="67"/>
    </location>
</feature>
<dbReference type="EMBL" id="CAJMWY010003759">
    <property type="protein sequence ID" value="CAE6506738.1"/>
    <property type="molecule type" value="Genomic_DNA"/>
</dbReference>
<evidence type="ECO:0000256" key="1">
    <source>
        <dbReference type="SAM" id="MobiDB-lite"/>
    </source>
</evidence>
<comment type="caution">
    <text evidence="2">The sequence shown here is derived from an EMBL/GenBank/DDBJ whole genome shotgun (WGS) entry which is preliminary data.</text>
</comment>
<sequence length="235" mass="25764">MSDLSYSPEPVSASSRKRKSASSGTTKPVSASSRKRKSASSGTTKVTKKPRGKKLPPDPYETAKGHVKSVLASPASFDLPEDEEEIREMITTIVRYMKSLQGSVSVASLTGGDAPPLKTPKQIQAEVTVLKGLIKRGIEKLMCWKPTCKEGRTKFAFEGVCSDPRVFGTVFGSNGPPNWRTKKYTYPEFEDFVGNVRGQVQYSYLVITSNVSVQYNPNTGEFKVSGNYGQPHSRK</sequence>
<name>A0A8H3H8Q4_9AGAM</name>
<protein>
    <submittedName>
        <fullName evidence="2">Uncharacterized protein</fullName>
    </submittedName>
</protein>
<gene>
    <name evidence="2" type="ORF">RDB_LOCUS130877</name>
</gene>
<evidence type="ECO:0000313" key="2">
    <source>
        <dbReference type="EMBL" id="CAE6506738.1"/>
    </source>
</evidence>
<evidence type="ECO:0000313" key="3">
    <source>
        <dbReference type="Proteomes" id="UP000663861"/>
    </source>
</evidence>
<dbReference type="AlphaFoldDB" id="A0A8H3H8Q4"/>
<accession>A0A8H3H8Q4</accession>